<dbReference type="Proteomes" id="UP000663877">
    <property type="component" value="Unassembled WGS sequence"/>
</dbReference>
<dbReference type="EMBL" id="CAJNOM010005111">
    <property type="protein sequence ID" value="CAF1661359.1"/>
    <property type="molecule type" value="Genomic_DNA"/>
</dbReference>
<keyword evidence="4" id="KW-1185">Reference proteome</keyword>
<feature type="compositionally biased region" description="Low complexity" evidence="1">
    <location>
        <begin position="244"/>
        <end position="256"/>
    </location>
</feature>
<protein>
    <submittedName>
        <fullName evidence="3">Uncharacterized protein</fullName>
    </submittedName>
</protein>
<dbReference type="EMBL" id="CAJNOI010004713">
    <property type="protein sequence ID" value="CAF1551516.1"/>
    <property type="molecule type" value="Genomic_DNA"/>
</dbReference>
<dbReference type="OrthoDB" id="10059722at2759"/>
<accession>A0A816FH05</accession>
<gene>
    <name evidence="2" type="ORF">BJG266_LOCUS46275</name>
    <name evidence="3" type="ORF">QVE165_LOCUS63305</name>
</gene>
<evidence type="ECO:0000313" key="2">
    <source>
        <dbReference type="EMBL" id="CAF1551516.1"/>
    </source>
</evidence>
<reference evidence="3" key="1">
    <citation type="submission" date="2021-02" db="EMBL/GenBank/DDBJ databases">
        <authorList>
            <person name="Nowell W R."/>
        </authorList>
    </citation>
    <scope>NUCLEOTIDE SEQUENCE</scope>
</reference>
<evidence type="ECO:0000313" key="4">
    <source>
        <dbReference type="Proteomes" id="UP000663832"/>
    </source>
</evidence>
<evidence type="ECO:0000313" key="3">
    <source>
        <dbReference type="EMBL" id="CAF1661359.1"/>
    </source>
</evidence>
<organism evidence="3 4">
    <name type="scientific">Adineta steineri</name>
    <dbReference type="NCBI Taxonomy" id="433720"/>
    <lineage>
        <taxon>Eukaryota</taxon>
        <taxon>Metazoa</taxon>
        <taxon>Spiralia</taxon>
        <taxon>Gnathifera</taxon>
        <taxon>Rotifera</taxon>
        <taxon>Eurotatoria</taxon>
        <taxon>Bdelloidea</taxon>
        <taxon>Adinetida</taxon>
        <taxon>Adinetidae</taxon>
        <taxon>Adineta</taxon>
    </lineage>
</organism>
<dbReference type="AlphaFoldDB" id="A0A816FH05"/>
<dbReference type="Proteomes" id="UP000663832">
    <property type="component" value="Unassembled WGS sequence"/>
</dbReference>
<comment type="caution">
    <text evidence="3">The sequence shown here is derived from an EMBL/GenBank/DDBJ whole genome shotgun (WGS) entry which is preliminary data.</text>
</comment>
<evidence type="ECO:0000256" key="1">
    <source>
        <dbReference type="SAM" id="MobiDB-lite"/>
    </source>
</evidence>
<feature type="region of interest" description="Disordered" evidence="1">
    <location>
        <begin position="234"/>
        <end position="291"/>
    </location>
</feature>
<sequence>MTATTHINTKTLPINVFDLQHDDFYNFVEHQSGIVQANILKVQLISDATTFLECNDPTEILQHNGEKLIDLKHKACVITNGGACIVLAGIVASFKTLKKRLIKKIEEDNKRNKYIITDPSTSINAPAVNRAISTDEQRNHIITTINNWFTSRRDEFHLENDATLEENTHYQIQFKNINKENESAAIICGCGSRAALIRSNNTGYYQMSNYYRHIERGTCTMMLEKVDDAHDRENVDEQNDDNNDNNTNSNNSDAATQSPSIERNHNKTSLQKRRAPAATTTTSRRSKRRRV</sequence>
<proteinExistence type="predicted"/>
<name>A0A816FH05_9BILA</name>